<protein>
    <submittedName>
        <fullName evidence="1">Uncharacterized protein</fullName>
    </submittedName>
</protein>
<evidence type="ECO:0000313" key="2">
    <source>
        <dbReference type="Proteomes" id="UP000004892"/>
    </source>
</evidence>
<accession>H1DI73</accession>
<gene>
    <name evidence="1" type="ORF">HMPREF9449_02102</name>
</gene>
<sequence length="42" mass="4733">MGKRVFWAKMPQKVRPSGGKEDFSLISSGTLSFFDHLDGFVE</sequence>
<dbReference type="Proteomes" id="UP000004892">
    <property type="component" value="Unassembled WGS sequence"/>
</dbReference>
<dbReference type="HOGENOM" id="CLU_3254900_0_0_10"/>
<name>H1DI73_9BACT</name>
<proteinExistence type="predicted"/>
<organism evidence="1 2">
    <name type="scientific">Odoribacter laneus YIT 12061</name>
    <dbReference type="NCBI Taxonomy" id="742817"/>
    <lineage>
        <taxon>Bacteria</taxon>
        <taxon>Pseudomonadati</taxon>
        <taxon>Bacteroidota</taxon>
        <taxon>Bacteroidia</taxon>
        <taxon>Bacteroidales</taxon>
        <taxon>Odoribacteraceae</taxon>
        <taxon>Odoribacter</taxon>
    </lineage>
</organism>
<comment type="caution">
    <text evidence="1">The sequence shown here is derived from an EMBL/GenBank/DDBJ whole genome shotgun (WGS) entry which is preliminary data.</text>
</comment>
<dbReference type="AlphaFoldDB" id="H1DI73"/>
<keyword evidence="2" id="KW-1185">Reference proteome</keyword>
<reference evidence="1 2" key="1">
    <citation type="submission" date="2012-01" db="EMBL/GenBank/DDBJ databases">
        <title>The Genome Sequence of Odoribacter laneus YIT 12061.</title>
        <authorList>
            <consortium name="The Broad Institute Genome Sequencing Platform"/>
            <person name="Earl A."/>
            <person name="Ward D."/>
            <person name="Feldgarden M."/>
            <person name="Gevers D."/>
            <person name="Morotomi M."/>
            <person name="Young S.K."/>
            <person name="Zeng Q."/>
            <person name="Gargeya S."/>
            <person name="Fitzgerald M."/>
            <person name="Haas B."/>
            <person name="Abouelleil A."/>
            <person name="Alvarado L."/>
            <person name="Arachchi H.M."/>
            <person name="Berlin A."/>
            <person name="Chapman S.B."/>
            <person name="Gearin G."/>
            <person name="Goldberg J."/>
            <person name="Griggs A."/>
            <person name="Gujja S."/>
            <person name="Hansen M."/>
            <person name="Heiman D."/>
            <person name="Howarth C."/>
            <person name="Larimer J."/>
            <person name="Lui A."/>
            <person name="MacDonald P.J.P."/>
            <person name="McCowen C."/>
            <person name="Montmayeur A."/>
            <person name="Murphy C."/>
            <person name="Neiman D."/>
            <person name="Pearson M."/>
            <person name="Priest M."/>
            <person name="Roberts A."/>
            <person name="Saif S."/>
            <person name="Shea T."/>
            <person name="Sisk P."/>
            <person name="Stolte C."/>
            <person name="Sykes S."/>
            <person name="Wortman J."/>
            <person name="Nusbaum C."/>
            <person name="Birren B."/>
        </authorList>
    </citation>
    <scope>NUCLEOTIDE SEQUENCE [LARGE SCALE GENOMIC DNA]</scope>
    <source>
        <strain evidence="1 2">YIT 12061</strain>
    </source>
</reference>
<dbReference type="EMBL" id="ADMC01000025">
    <property type="protein sequence ID" value="EHP46485.1"/>
    <property type="molecule type" value="Genomic_DNA"/>
</dbReference>
<evidence type="ECO:0000313" key="1">
    <source>
        <dbReference type="EMBL" id="EHP46485.1"/>
    </source>
</evidence>